<dbReference type="RefSeq" id="WP_135760698.1">
    <property type="nucleotide sequence ID" value="NZ_RQHW01000042.1"/>
</dbReference>
<dbReference type="GO" id="GO:0016987">
    <property type="term" value="F:sigma factor activity"/>
    <property type="evidence" value="ECO:0007669"/>
    <property type="project" value="InterPro"/>
</dbReference>
<dbReference type="Pfam" id="PF04542">
    <property type="entry name" value="Sigma70_r2"/>
    <property type="match status" value="1"/>
</dbReference>
<organism evidence="3 4">
    <name type="scientific">Leptospira idonii</name>
    <dbReference type="NCBI Taxonomy" id="1193500"/>
    <lineage>
        <taxon>Bacteria</taxon>
        <taxon>Pseudomonadati</taxon>
        <taxon>Spirochaetota</taxon>
        <taxon>Spirochaetia</taxon>
        <taxon>Leptospirales</taxon>
        <taxon>Leptospiraceae</taxon>
        <taxon>Leptospira</taxon>
    </lineage>
</organism>
<dbReference type="InterPro" id="IPR052704">
    <property type="entry name" value="ECF_Sigma-70_Domain"/>
</dbReference>
<feature type="domain" description="RNA polymerase sigma-70 region 2" evidence="1">
    <location>
        <begin position="9"/>
        <end position="71"/>
    </location>
</feature>
<accession>A0A4R9LZT1</accession>
<evidence type="ECO:0000313" key="3">
    <source>
        <dbReference type="EMBL" id="TGN19015.1"/>
    </source>
</evidence>
<sequence length="327" mass="37575">MEGLKEFLEHKGLIFGIAYRMTGSISDSEDIVQETFLRWQKSLTGKIKSPKAFLCTIATRLSIDSIRKSKRKKETYIGPWLAEPIPDPQEEVNPESLDLAFLHLMEKLNPVERAVFLLRESFGLDYSLIAKAVSKKEDACRQTLTRAKKTLKSSQKKFVTGQEERRSLMHRFLIASSEGNPEKLIPYLKEEIAIWSDGGGKVHAARIPLFGRLRVAAYLIRTNELQKGRKLEYYMVQANGSESILAYENGRPIGFRSFQWKDSGLVSMYTVVNPDKLSAFTDKQKLIEENKLYPLELFILFPKRPFFKKPIPVWSKPLVSLVRWTLL</sequence>
<dbReference type="Proteomes" id="UP000298058">
    <property type="component" value="Unassembled WGS sequence"/>
</dbReference>
<dbReference type="InterPro" id="IPR013249">
    <property type="entry name" value="RNA_pol_sigma70_r4_t2"/>
</dbReference>
<dbReference type="GO" id="GO:0006352">
    <property type="term" value="P:DNA-templated transcription initiation"/>
    <property type="evidence" value="ECO:0007669"/>
    <property type="project" value="InterPro"/>
</dbReference>
<dbReference type="SUPFAM" id="SSF88946">
    <property type="entry name" value="Sigma2 domain of RNA polymerase sigma factors"/>
    <property type="match status" value="1"/>
</dbReference>
<dbReference type="NCBIfam" id="TIGR02937">
    <property type="entry name" value="sigma70-ECF"/>
    <property type="match status" value="1"/>
</dbReference>
<dbReference type="Gene3D" id="1.10.1740.10">
    <property type="match status" value="1"/>
</dbReference>
<dbReference type="SUPFAM" id="SSF88659">
    <property type="entry name" value="Sigma3 and sigma4 domains of RNA polymerase sigma factors"/>
    <property type="match status" value="1"/>
</dbReference>
<dbReference type="OrthoDB" id="3211555at2"/>
<feature type="domain" description="RNA polymerase sigma factor 70 region 4 type 2" evidence="2">
    <location>
        <begin position="100"/>
        <end position="151"/>
    </location>
</feature>
<dbReference type="InterPro" id="IPR013324">
    <property type="entry name" value="RNA_pol_sigma_r3/r4-like"/>
</dbReference>
<dbReference type="GO" id="GO:0003677">
    <property type="term" value="F:DNA binding"/>
    <property type="evidence" value="ECO:0007669"/>
    <property type="project" value="InterPro"/>
</dbReference>
<name>A0A4R9LZT1_9LEPT</name>
<dbReference type="InterPro" id="IPR007627">
    <property type="entry name" value="RNA_pol_sigma70_r2"/>
</dbReference>
<dbReference type="Gene3D" id="1.10.10.10">
    <property type="entry name" value="Winged helix-like DNA-binding domain superfamily/Winged helix DNA-binding domain"/>
    <property type="match status" value="1"/>
</dbReference>
<proteinExistence type="predicted"/>
<evidence type="ECO:0000313" key="4">
    <source>
        <dbReference type="Proteomes" id="UP000298058"/>
    </source>
</evidence>
<keyword evidence="4" id="KW-1185">Reference proteome</keyword>
<protein>
    <submittedName>
        <fullName evidence="3">Sigma-70 family RNA polymerase sigma factor</fullName>
    </submittedName>
</protein>
<dbReference type="InterPro" id="IPR036388">
    <property type="entry name" value="WH-like_DNA-bd_sf"/>
</dbReference>
<comment type="caution">
    <text evidence="3">The sequence shown here is derived from an EMBL/GenBank/DDBJ whole genome shotgun (WGS) entry which is preliminary data.</text>
</comment>
<dbReference type="PANTHER" id="PTHR30173:SF36">
    <property type="entry name" value="ECF RNA POLYMERASE SIGMA FACTOR SIGJ"/>
    <property type="match status" value="1"/>
</dbReference>
<dbReference type="EMBL" id="RQHW01000042">
    <property type="protein sequence ID" value="TGN19015.1"/>
    <property type="molecule type" value="Genomic_DNA"/>
</dbReference>
<gene>
    <name evidence="3" type="ORF">EHS15_11440</name>
</gene>
<dbReference type="PANTHER" id="PTHR30173">
    <property type="entry name" value="SIGMA 19 FACTOR"/>
    <property type="match status" value="1"/>
</dbReference>
<dbReference type="Pfam" id="PF08281">
    <property type="entry name" value="Sigma70_r4_2"/>
    <property type="match status" value="1"/>
</dbReference>
<dbReference type="InterPro" id="IPR014284">
    <property type="entry name" value="RNA_pol_sigma-70_dom"/>
</dbReference>
<reference evidence="3" key="1">
    <citation type="journal article" date="2019" name="PLoS Negl. Trop. Dis.">
        <title>Revisiting the worldwide diversity of Leptospira species in the environment.</title>
        <authorList>
            <person name="Vincent A.T."/>
            <person name="Schiettekatte O."/>
            <person name="Bourhy P."/>
            <person name="Veyrier F.J."/>
            <person name="Picardeau M."/>
        </authorList>
    </citation>
    <scope>NUCLEOTIDE SEQUENCE [LARGE SCALE GENOMIC DNA]</scope>
    <source>
        <strain evidence="3">201300427</strain>
    </source>
</reference>
<dbReference type="InterPro" id="IPR013325">
    <property type="entry name" value="RNA_pol_sigma_r2"/>
</dbReference>
<evidence type="ECO:0000259" key="1">
    <source>
        <dbReference type="Pfam" id="PF04542"/>
    </source>
</evidence>
<dbReference type="AlphaFoldDB" id="A0A4R9LZT1"/>
<evidence type="ECO:0000259" key="2">
    <source>
        <dbReference type="Pfam" id="PF08281"/>
    </source>
</evidence>